<dbReference type="Gene3D" id="3.30.420.10">
    <property type="entry name" value="Ribonuclease H-like superfamily/Ribonuclease H"/>
    <property type="match status" value="1"/>
</dbReference>
<dbReference type="AlphaFoldDB" id="A0AAV7JF79"/>
<dbReference type="GO" id="GO:0003676">
    <property type="term" value="F:nucleic acid binding"/>
    <property type="evidence" value="ECO:0007669"/>
    <property type="project" value="InterPro"/>
</dbReference>
<gene>
    <name evidence="1" type="ORF">LOD99_12440</name>
</gene>
<name>A0AAV7JF79_9METZ</name>
<sequence>MKVENSQIYHINNQISHILAYYSNDAGDFYLTAIQRYKDTDSVSDKPRSGRTAFVMTPRMRKIVKGNEGEEAEESKGLIDRFDIQGIDHVLFSDEKLFTIEEAYNQQNDRILSPTASTIPEEYRYVKRLQKLFSVMVWDGISSLSRSPIVFIPTRVIMYDQTYQNLVLKPIVKDPSKYMFNNESFLFQQDGAPAHTANTTKPGFTPKFLTVFPNRNGLYLVRTLTL</sequence>
<dbReference type="Proteomes" id="UP001165289">
    <property type="component" value="Unassembled WGS sequence"/>
</dbReference>
<evidence type="ECO:0000313" key="1">
    <source>
        <dbReference type="EMBL" id="KAI6647444.1"/>
    </source>
</evidence>
<evidence type="ECO:0000313" key="2">
    <source>
        <dbReference type="Proteomes" id="UP001165289"/>
    </source>
</evidence>
<dbReference type="PANTHER" id="PTHR46068">
    <property type="entry name" value="PROTEIN CBG27172"/>
    <property type="match status" value="1"/>
</dbReference>
<dbReference type="EMBL" id="JAKMXF010000343">
    <property type="protein sequence ID" value="KAI6647444.1"/>
    <property type="molecule type" value="Genomic_DNA"/>
</dbReference>
<organism evidence="1 2">
    <name type="scientific">Oopsacas minuta</name>
    <dbReference type="NCBI Taxonomy" id="111878"/>
    <lineage>
        <taxon>Eukaryota</taxon>
        <taxon>Metazoa</taxon>
        <taxon>Porifera</taxon>
        <taxon>Hexactinellida</taxon>
        <taxon>Hexasterophora</taxon>
        <taxon>Lyssacinosida</taxon>
        <taxon>Leucopsacidae</taxon>
        <taxon>Oopsacas</taxon>
    </lineage>
</organism>
<dbReference type="InterPro" id="IPR036397">
    <property type="entry name" value="RNaseH_sf"/>
</dbReference>
<proteinExistence type="predicted"/>
<protein>
    <submittedName>
        <fullName evidence="1">Uncharacterized protein</fullName>
    </submittedName>
</protein>
<accession>A0AAV7JF79</accession>
<reference evidence="1 2" key="1">
    <citation type="journal article" date="2023" name="BMC Biol.">
        <title>The compact genome of the sponge Oopsacas minuta (Hexactinellida) is lacking key metazoan core genes.</title>
        <authorList>
            <person name="Santini S."/>
            <person name="Schenkelaars Q."/>
            <person name="Jourda C."/>
            <person name="Duchesne M."/>
            <person name="Belahbib H."/>
            <person name="Rocher C."/>
            <person name="Selva M."/>
            <person name="Riesgo A."/>
            <person name="Vervoort M."/>
            <person name="Leys S.P."/>
            <person name="Kodjabachian L."/>
            <person name="Le Bivic A."/>
            <person name="Borchiellini C."/>
            <person name="Claverie J.M."/>
            <person name="Renard E."/>
        </authorList>
    </citation>
    <scope>NUCLEOTIDE SEQUENCE [LARGE SCALE GENOMIC DNA]</scope>
    <source>
        <strain evidence="1">SPO-2</strain>
    </source>
</reference>
<dbReference type="PANTHER" id="PTHR46068:SF1">
    <property type="entry name" value="TRANSPOSASE IS30-LIKE HTH DOMAIN-CONTAINING PROTEIN"/>
    <property type="match status" value="1"/>
</dbReference>
<comment type="caution">
    <text evidence="1">The sequence shown here is derived from an EMBL/GenBank/DDBJ whole genome shotgun (WGS) entry which is preliminary data.</text>
</comment>
<keyword evidence="2" id="KW-1185">Reference proteome</keyword>